<proteinExistence type="predicted"/>
<feature type="chain" id="PRO_5046350885" evidence="2">
    <location>
        <begin position="27"/>
        <end position="189"/>
    </location>
</feature>
<dbReference type="RefSeq" id="WP_273601382.1">
    <property type="nucleotide sequence ID" value="NZ_JAQQXT010000010.1"/>
</dbReference>
<dbReference type="EMBL" id="JAQQXT010000010">
    <property type="protein sequence ID" value="MDC8773222.1"/>
    <property type="molecule type" value="Genomic_DNA"/>
</dbReference>
<keyword evidence="2" id="KW-0732">Signal</keyword>
<evidence type="ECO:0000313" key="3">
    <source>
        <dbReference type="EMBL" id="MDC8773222.1"/>
    </source>
</evidence>
<evidence type="ECO:0000256" key="1">
    <source>
        <dbReference type="SAM" id="MobiDB-lite"/>
    </source>
</evidence>
<evidence type="ECO:0000313" key="4">
    <source>
        <dbReference type="Proteomes" id="UP001221189"/>
    </source>
</evidence>
<dbReference type="Proteomes" id="UP001221189">
    <property type="component" value="Unassembled WGS sequence"/>
</dbReference>
<gene>
    <name evidence="3" type="ORF">PRZ03_16665</name>
</gene>
<organism evidence="3 4">
    <name type="scientific">Roseateles albus</name>
    <dbReference type="NCBI Taxonomy" id="2987525"/>
    <lineage>
        <taxon>Bacteria</taxon>
        <taxon>Pseudomonadati</taxon>
        <taxon>Pseudomonadota</taxon>
        <taxon>Betaproteobacteria</taxon>
        <taxon>Burkholderiales</taxon>
        <taxon>Sphaerotilaceae</taxon>
        <taxon>Roseateles</taxon>
    </lineage>
</organism>
<accession>A0ABT5KIK4</accession>
<feature type="region of interest" description="Disordered" evidence="1">
    <location>
        <begin position="159"/>
        <end position="189"/>
    </location>
</feature>
<protein>
    <submittedName>
        <fullName evidence="3">Uncharacterized protein</fullName>
    </submittedName>
</protein>
<feature type="compositionally biased region" description="Low complexity" evidence="1">
    <location>
        <begin position="30"/>
        <end position="51"/>
    </location>
</feature>
<name>A0ABT5KIK4_9BURK</name>
<reference evidence="3 4" key="1">
    <citation type="submission" date="2022-10" db="EMBL/GenBank/DDBJ databases">
        <title>Paucibacter sp. hw1 Genome sequencing.</title>
        <authorList>
            <person name="Park S."/>
        </authorList>
    </citation>
    <scope>NUCLEOTIDE SEQUENCE [LARGE SCALE GENOMIC DNA]</scope>
    <source>
        <strain evidence="4">hw1</strain>
    </source>
</reference>
<keyword evidence="4" id="KW-1185">Reference proteome</keyword>
<evidence type="ECO:0000256" key="2">
    <source>
        <dbReference type="SAM" id="SignalP"/>
    </source>
</evidence>
<comment type="caution">
    <text evidence="3">The sequence shown here is derived from an EMBL/GenBank/DDBJ whole genome shotgun (WGS) entry which is preliminary data.</text>
</comment>
<feature type="region of interest" description="Disordered" evidence="1">
    <location>
        <begin position="30"/>
        <end position="54"/>
    </location>
</feature>
<sequence>MQTIRPLFKSSVLACALALASAPAWSAVADSSKAKSRPAAKATPAPKAPIAEPVDNTPLNEEQIAVAPQVHAGDANCEFKNKVTVTPDPENPGRFRLQFGKLVYNMVPEPTTTGAVRLEDKKAGVVWLQIPTKSMLMNTKVGQRMVDYCMHSAQVSEAQSAALSSAQEESNPKPSGGSSALSSGAADKR</sequence>
<feature type="signal peptide" evidence="2">
    <location>
        <begin position="1"/>
        <end position="26"/>
    </location>
</feature>